<comment type="caution">
    <text evidence="2">The sequence shown here is derived from an EMBL/GenBank/DDBJ whole genome shotgun (WGS) entry which is preliminary data.</text>
</comment>
<accession>A0A930G2G3</accession>
<dbReference type="SUPFAM" id="SSF109604">
    <property type="entry name" value="HD-domain/PDEase-like"/>
    <property type="match status" value="1"/>
</dbReference>
<dbReference type="CDD" id="cd00077">
    <property type="entry name" value="HDc"/>
    <property type="match status" value="1"/>
</dbReference>
<dbReference type="InterPro" id="IPR052340">
    <property type="entry name" value="RNase_Y/CdgJ"/>
</dbReference>
<organism evidence="2 3">
    <name type="scientific">Dechloromonas agitata</name>
    <dbReference type="NCBI Taxonomy" id="73030"/>
    <lineage>
        <taxon>Bacteria</taxon>
        <taxon>Pseudomonadati</taxon>
        <taxon>Pseudomonadota</taxon>
        <taxon>Betaproteobacteria</taxon>
        <taxon>Rhodocyclales</taxon>
        <taxon>Azonexaceae</taxon>
        <taxon>Dechloromonas</taxon>
    </lineage>
</organism>
<evidence type="ECO:0000313" key="2">
    <source>
        <dbReference type="EMBL" id="MBF1165857.1"/>
    </source>
</evidence>
<feature type="domain" description="HDOD" evidence="1">
    <location>
        <begin position="17"/>
        <end position="208"/>
    </location>
</feature>
<dbReference type="PANTHER" id="PTHR33525:SF6">
    <property type="entry name" value="HDOD DOMAIN-CONTAINING PROTEIN"/>
    <property type="match status" value="1"/>
</dbReference>
<gene>
    <name evidence="2" type="ORF">HXL68_12565</name>
</gene>
<dbReference type="Proteomes" id="UP000718593">
    <property type="component" value="Unassembled WGS sequence"/>
</dbReference>
<dbReference type="PROSITE" id="PS51833">
    <property type="entry name" value="HDOD"/>
    <property type="match status" value="1"/>
</dbReference>
<evidence type="ECO:0000259" key="1">
    <source>
        <dbReference type="PROSITE" id="PS51833"/>
    </source>
</evidence>
<dbReference type="PANTHER" id="PTHR33525">
    <property type="match status" value="1"/>
</dbReference>
<evidence type="ECO:0000313" key="3">
    <source>
        <dbReference type="Proteomes" id="UP000718593"/>
    </source>
</evidence>
<dbReference type="Pfam" id="PF08668">
    <property type="entry name" value="HDOD"/>
    <property type="match status" value="1"/>
</dbReference>
<dbReference type="InterPro" id="IPR006675">
    <property type="entry name" value="HDIG_dom"/>
</dbReference>
<dbReference type="NCBIfam" id="TIGR00277">
    <property type="entry name" value="HDIG"/>
    <property type="match status" value="1"/>
</dbReference>
<name>A0A930G2G3_9RHOO</name>
<dbReference type="Gene3D" id="1.10.3210.10">
    <property type="entry name" value="Hypothetical protein af1432"/>
    <property type="match status" value="1"/>
</dbReference>
<dbReference type="InterPro" id="IPR013976">
    <property type="entry name" value="HDOD"/>
</dbReference>
<dbReference type="AlphaFoldDB" id="A0A930G2G3"/>
<sequence length="276" mass="29918">MTNRITPALIPDIATRLPAFPRVVPELLDRLQSDTISVDSLVHIARQDSVIAAAILSAANGLRRLRAQPDTADLFAAASLIGTNKLKQIIVRIGLNKLLSEGSGQAFFFEHSLAVAIVSQELAQLVPGVSPDEAYIAGILHDIGQLAYFVVDAEAYRRVRHQAIGDGQLLAHEAAAFGLDHAEVGRLLTSHWQLPTSILQAIGRHHETDGIWHSKLEAVINLAETLSRALDIPASPHNRVLSLNAAALDYLGLNWAMPEMADLIGRSRARFTYACS</sequence>
<proteinExistence type="predicted"/>
<dbReference type="EMBL" id="JABZMI010000292">
    <property type="protein sequence ID" value="MBF1165857.1"/>
    <property type="molecule type" value="Genomic_DNA"/>
</dbReference>
<reference evidence="2" key="1">
    <citation type="submission" date="2020-04" db="EMBL/GenBank/DDBJ databases">
        <title>Deep metagenomics examines the oral microbiome during advanced dental caries in children, revealing novel taxa and co-occurrences with host molecules.</title>
        <authorList>
            <person name="Baker J.L."/>
            <person name="Morton J.T."/>
            <person name="Dinis M."/>
            <person name="Alvarez R."/>
            <person name="Tran N.C."/>
            <person name="Knight R."/>
            <person name="Edlund A."/>
        </authorList>
    </citation>
    <scope>NUCLEOTIDE SEQUENCE</scope>
    <source>
        <strain evidence="2">JCVI_32_bin.24</strain>
    </source>
</reference>
<protein>
    <submittedName>
        <fullName evidence="2">HDOD domain-containing protein</fullName>
    </submittedName>
</protein>
<dbReference type="InterPro" id="IPR003607">
    <property type="entry name" value="HD/PDEase_dom"/>
</dbReference>